<accession>A0A1Y5NV20</accession>
<dbReference type="AlphaFoldDB" id="A0A1Y5NV20"/>
<sequence length="110" mass="12237">MPSTESRRIELTLRRPWFALYARIRPTLVVGGRGQPTQWGHGTWQVPADEPVAFAVYLFNRVWRFGQAEVTLAPGDAPNLVYRAPALPFGPGRIRVDVDARTRGGGIGPR</sequence>
<evidence type="ECO:0000313" key="1">
    <source>
        <dbReference type="EMBL" id="SBS70213.1"/>
    </source>
</evidence>
<reference evidence="1" key="1">
    <citation type="submission" date="2016-03" db="EMBL/GenBank/DDBJ databases">
        <authorList>
            <person name="Ploux O."/>
        </authorList>
    </citation>
    <scope>NUCLEOTIDE SEQUENCE</scope>
    <source>
        <strain evidence="1">UC1</strain>
    </source>
</reference>
<proteinExistence type="predicted"/>
<gene>
    <name evidence="1" type="ORF">MIPYR_10351</name>
</gene>
<organism evidence="1">
    <name type="scientific">uncultured Microbacterium sp</name>
    <dbReference type="NCBI Taxonomy" id="191216"/>
    <lineage>
        <taxon>Bacteria</taxon>
        <taxon>Bacillati</taxon>
        <taxon>Actinomycetota</taxon>
        <taxon>Actinomycetes</taxon>
        <taxon>Micrococcales</taxon>
        <taxon>Microbacteriaceae</taxon>
        <taxon>Microbacterium</taxon>
        <taxon>environmental samples</taxon>
    </lineage>
</organism>
<dbReference type="EMBL" id="FLQR01000001">
    <property type="protein sequence ID" value="SBS70213.1"/>
    <property type="molecule type" value="Genomic_DNA"/>
</dbReference>
<protein>
    <submittedName>
        <fullName evidence="1">Uncharacterized protein</fullName>
    </submittedName>
</protein>
<dbReference type="RefSeq" id="WP_295572840.1">
    <property type="nucleotide sequence ID" value="NZ_FLQR01000001.1"/>
</dbReference>
<name>A0A1Y5NV20_9MICO</name>